<dbReference type="STRING" id="112413.SAMN05421854_104360"/>
<sequence length="89" mass="9370">MLGPNGIPSALFASSAVVQFVAARTGGEAAAELARDGLGCLHRLNLITRDLRQGIVRMHAMVQRATCDALPSGRCRDLARTAADALLQI</sequence>
<proteinExistence type="predicted"/>
<gene>
    <name evidence="1" type="ORF">SAMN05421854_104360</name>
</gene>
<dbReference type="AlphaFoldDB" id="A0A1I5NFI3"/>
<dbReference type="EMBL" id="FOWC01000004">
    <property type="protein sequence ID" value="SFP20106.1"/>
    <property type="molecule type" value="Genomic_DNA"/>
</dbReference>
<dbReference type="Proteomes" id="UP000199137">
    <property type="component" value="Unassembled WGS sequence"/>
</dbReference>
<accession>A0A1I5NFI3</accession>
<protein>
    <submittedName>
        <fullName evidence="1">Uncharacterized protein</fullName>
    </submittedName>
</protein>
<evidence type="ECO:0000313" key="2">
    <source>
        <dbReference type="Proteomes" id="UP000199137"/>
    </source>
</evidence>
<name>A0A1I5NFI3_9PSEU</name>
<organism evidence="1 2">
    <name type="scientific">Amycolatopsis rubida</name>
    <dbReference type="NCBI Taxonomy" id="112413"/>
    <lineage>
        <taxon>Bacteria</taxon>
        <taxon>Bacillati</taxon>
        <taxon>Actinomycetota</taxon>
        <taxon>Actinomycetes</taxon>
        <taxon>Pseudonocardiales</taxon>
        <taxon>Pseudonocardiaceae</taxon>
        <taxon>Amycolatopsis</taxon>
    </lineage>
</organism>
<reference evidence="2" key="1">
    <citation type="submission" date="2016-10" db="EMBL/GenBank/DDBJ databases">
        <authorList>
            <person name="Varghese N."/>
            <person name="Submissions S."/>
        </authorList>
    </citation>
    <scope>NUCLEOTIDE SEQUENCE [LARGE SCALE GENOMIC DNA]</scope>
    <source>
        <strain evidence="2">DSM 44637</strain>
    </source>
</reference>
<evidence type="ECO:0000313" key="1">
    <source>
        <dbReference type="EMBL" id="SFP20106.1"/>
    </source>
</evidence>